<protein>
    <submittedName>
        <fullName evidence="4">T9SS type A sorting domain-containing protein</fullName>
    </submittedName>
</protein>
<evidence type="ECO:0000313" key="4">
    <source>
        <dbReference type="EMBL" id="QCX37647.1"/>
    </source>
</evidence>
<dbReference type="KEGG" id="fbe:FF125_04060"/>
<dbReference type="PANTHER" id="PTHR37398">
    <property type="entry name" value="ENDO-BETA-1,4-MANNANASE"/>
    <property type="match status" value="1"/>
</dbReference>
<dbReference type="Gene3D" id="3.20.20.80">
    <property type="entry name" value="Glycosidases"/>
    <property type="match status" value="1"/>
</dbReference>
<dbReference type="AlphaFoldDB" id="A0A5B7TRP0"/>
<accession>A0A5B7TRP0</accession>
<evidence type="ECO:0000259" key="3">
    <source>
        <dbReference type="Pfam" id="PF18962"/>
    </source>
</evidence>
<sequence length="455" mass="50360">MSKKKYILILVILMVLGVKAQNTIEVNCQNLFLSGTNLAWNQFSGDVGFGTNPNLTYFDNFFSEVKASGGNSVRWWLHTDAAFTPEIQTSGNITGLHHSLTNQQIIDQIKDVLDAAWSNNVLVNISLFSFDMLQDPTAKSWTDINYDGNLAFLKSSTNVQSYIDNALTPMVNGLKDHPALMSWEIFNEPEGMTSEFGWTPVRISMADVQMVVNKLTGAIHDADPEALVTNGTWSMLANTDKNISSNVNQKNYYSDAALIAAGGSDNGTLDFYQVHYYDWQSSSISPFHHPASYWELDKPVMVGEFHAAEAESLMTGFGYPVNATYDYLYDNGYFGAWGWQYKESTLWNAIEPQIKHMNVTNGSVIALDKDACNTAGISDFGLGSISVFPNPSVHKIQIKGLQGLGEVLVYSIDGKVIINEALENNQLDVSQLASGMYYLRISTENGSVSKKMVKE</sequence>
<dbReference type="InterPro" id="IPR017853">
    <property type="entry name" value="GH"/>
</dbReference>
<feature type="domain" description="Secretion system C-terminal sorting" evidence="3">
    <location>
        <begin position="387"/>
        <end position="453"/>
    </location>
</feature>
<dbReference type="InterPro" id="IPR026444">
    <property type="entry name" value="Secre_tail"/>
</dbReference>
<feature type="signal peptide" evidence="2">
    <location>
        <begin position="1"/>
        <end position="20"/>
    </location>
</feature>
<dbReference type="EMBL" id="CP040749">
    <property type="protein sequence ID" value="QCX37647.1"/>
    <property type="molecule type" value="Genomic_DNA"/>
</dbReference>
<dbReference type="Pfam" id="PF18962">
    <property type="entry name" value="Por_Secre_tail"/>
    <property type="match status" value="1"/>
</dbReference>
<dbReference type="OrthoDB" id="9802444at2"/>
<dbReference type="RefSeq" id="WP_138948577.1">
    <property type="nucleotide sequence ID" value="NZ_CP040749.1"/>
</dbReference>
<dbReference type="NCBIfam" id="TIGR04183">
    <property type="entry name" value="Por_Secre_tail"/>
    <property type="match status" value="1"/>
</dbReference>
<dbReference type="PANTHER" id="PTHR37398:SF3">
    <property type="entry name" value="GLYCOSIDE HYDROLASE FAMILY 5 DOMAIN-CONTAINING PROTEIN"/>
    <property type="match status" value="1"/>
</dbReference>
<evidence type="ECO:0000313" key="5">
    <source>
        <dbReference type="Proteomes" id="UP000306229"/>
    </source>
</evidence>
<reference evidence="4 5" key="1">
    <citation type="submission" date="2019-05" db="EMBL/GenBank/DDBJ databases">
        <title>Algicella ahnfeltiae gen. nov., sp. nov., a novel marine bacterium of the family Flavobacteriaceae isolated from a red alga.</title>
        <authorList>
            <person name="Nedashkovskaya O.I."/>
            <person name="Kukhlevskiy A.D."/>
            <person name="Kim S.-G."/>
            <person name="Zhukova N.V."/>
            <person name="Mikhailov V.V."/>
        </authorList>
    </citation>
    <scope>NUCLEOTIDE SEQUENCE [LARGE SCALE GENOMIC DNA]</scope>
    <source>
        <strain evidence="4 5">10Alg115</strain>
    </source>
</reference>
<proteinExistence type="predicted"/>
<dbReference type="Proteomes" id="UP000306229">
    <property type="component" value="Chromosome"/>
</dbReference>
<name>A0A5B7TRP0_9FLAO</name>
<evidence type="ECO:0000256" key="2">
    <source>
        <dbReference type="SAM" id="SignalP"/>
    </source>
</evidence>
<evidence type="ECO:0000256" key="1">
    <source>
        <dbReference type="ARBA" id="ARBA00022729"/>
    </source>
</evidence>
<keyword evidence="1 2" id="KW-0732">Signal</keyword>
<dbReference type="SUPFAM" id="SSF51445">
    <property type="entry name" value="(Trans)glycosidases"/>
    <property type="match status" value="1"/>
</dbReference>
<organism evidence="4 5">
    <name type="scientific">Aureibaculum algae</name>
    <dbReference type="NCBI Taxonomy" id="2584122"/>
    <lineage>
        <taxon>Bacteria</taxon>
        <taxon>Pseudomonadati</taxon>
        <taxon>Bacteroidota</taxon>
        <taxon>Flavobacteriia</taxon>
        <taxon>Flavobacteriales</taxon>
        <taxon>Flavobacteriaceae</taxon>
        <taxon>Aureibaculum</taxon>
    </lineage>
</organism>
<feature type="chain" id="PRO_5023096823" evidence="2">
    <location>
        <begin position="21"/>
        <end position="455"/>
    </location>
</feature>
<keyword evidence="5" id="KW-1185">Reference proteome</keyword>
<gene>
    <name evidence="4" type="ORF">FF125_04060</name>
</gene>